<dbReference type="Gene3D" id="3.10.10.10">
    <property type="entry name" value="HIV Type 1 Reverse Transcriptase, subunit A, domain 1"/>
    <property type="match status" value="1"/>
</dbReference>
<dbReference type="InterPro" id="IPR041588">
    <property type="entry name" value="Integrase_H2C2"/>
</dbReference>
<dbReference type="InterPro" id="IPR008042">
    <property type="entry name" value="Retrotrans_Pao"/>
</dbReference>
<evidence type="ECO:0000256" key="1">
    <source>
        <dbReference type="SAM" id="Coils"/>
    </source>
</evidence>
<dbReference type="InterPro" id="IPR043502">
    <property type="entry name" value="DNA/RNA_pol_sf"/>
</dbReference>
<accession>A0ABD0TKY9</accession>
<dbReference type="InterPro" id="IPR001584">
    <property type="entry name" value="Integrase_cat-core"/>
</dbReference>
<dbReference type="Proteomes" id="UP001549921">
    <property type="component" value="Unassembled WGS sequence"/>
</dbReference>
<dbReference type="InterPro" id="IPR036397">
    <property type="entry name" value="RNaseH_sf"/>
</dbReference>
<feature type="domain" description="Integrase catalytic" evidence="2">
    <location>
        <begin position="1421"/>
        <end position="1608"/>
    </location>
</feature>
<evidence type="ECO:0000313" key="3">
    <source>
        <dbReference type="EMBL" id="KAL0849950.1"/>
    </source>
</evidence>
<name>A0ABD0TKY9_LOXSC</name>
<dbReference type="Pfam" id="PF17921">
    <property type="entry name" value="Integrase_H2C2"/>
    <property type="match status" value="1"/>
</dbReference>
<gene>
    <name evidence="3" type="ORF">ABMA28_011873</name>
</gene>
<dbReference type="Gene3D" id="3.30.70.270">
    <property type="match status" value="1"/>
</dbReference>
<dbReference type="InterPro" id="IPR005312">
    <property type="entry name" value="DUF1759"/>
</dbReference>
<evidence type="ECO:0000259" key="2">
    <source>
        <dbReference type="PROSITE" id="PS50994"/>
    </source>
</evidence>
<proteinExistence type="predicted"/>
<dbReference type="InterPro" id="IPR012337">
    <property type="entry name" value="RNaseH-like_sf"/>
</dbReference>
<feature type="coiled-coil region" evidence="1">
    <location>
        <begin position="36"/>
        <end position="70"/>
    </location>
</feature>
<dbReference type="Gene3D" id="3.30.420.10">
    <property type="entry name" value="Ribonuclease H-like superfamily/Ribonuclease H"/>
    <property type="match status" value="1"/>
</dbReference>
<dbReference type="PANTHER" id="PTHR47331">
    <property type="entry name" value="PHD-TYPE DOMAIN-CONTAINING PROTEIN"/>
    <property type="match status" value="1"/>
</dbReference>
<comment type="caution">
    <text evidence="3">The sequence shown here is derived from an EMBL/GenBank/DDBJ whole genome shotgun (WGS) entry which is preliminary data.</text>
</comment>
<dbReference type="CDD" id="cd01644">
    <property type="entry name" value="RT_pepA17"/>
    <property type="match status" value="1"/>
</dbReference>
<dbReference type="PROSITE" id="PS50994">
    <property type="entry name" value="INTEGRASE"/>
    <property type="match status" value="1"/>
</dbReference>
<dbReference type="EMBL" id="JBEDNZ010000003">
    <property type="protein sequence ID" value="KAL0849950.1"/>
    <property type="molecule type" value="Genomic_DNA"/>
</dbReference>
<reference evidence="3 4" key="1">
    <citation type="submission" date="2024-06" db="EMBL/GenBank/DDBJ databases">
        <title>A chromosome-level genome assembly of beet webworm, Loxostege sticticalis.</title>
        <authorList>
            <person name="Zhang Y."/>
        </authorList>
    </citation>
    <scope>NUCLEOTIDE SEQUENCE [LARGE SCALE GENOMIC DNA]</scope>
    <source>
        <strain evidence="3">AQ028</strain>
        <tissue evidence="3">Male pupae</tissue>
    </source>
</reference>
<dbReference type="SUPFAM" id="SSF53098">
    <property type="entry name" value="Ribonuclease H-like"/>
    <property type="match status" value="1"/>
</dbReference>
<dbReference type="Pfam" id="PF03564">
    <property type="entry name" value="DUF1759"/>
    <property type="match status" value="1"/>
</dbReference>
<dbReference type="InterPro" id="IPR043128">
    <property type="entry name" value="Rev_trsase/Diguanyl_cyclase"/>
</dbReference>
<dbReference type="Gene3D" id="2.40.70.10">
    <property type="entry name" value="Acid Proteases"/>
    <property type="match status" value="1"/>
</dbReference>
<dbReference type="GO" id="GO:0042575">
    <property type="term" value="C:DNA polymerase complex"/>
    <property type="evidence" value="ECO:0007669"/>
    <property type="project" value="UniProtKB-ARBA"/>
</dbReference>
<dbReference type="Pfam" id="PF18701">
    <property type="entry name" value="DUF5641"/>
    <property type="match status" value="1"/>
</dbReference>
<evidence type="ECO:0000313" key="4">
    <source>
        <dbReference type="Proteomes" id="UP001549921"/>
    </source>
</evidence>
<dbReference type="PANTHER" id="PTHR47331:SF1">
    <property type="entry name" value="GAG-LIKE PROTEIN"/>
    <property type="match status" value="1"/>
</dbReference>
<keyword evidence="1" id="KW-0175">Coiled coil</keyword>
<dbReference type="CDD" id="cd00303">
    <property type="entry name" value="retropepsin_like"/>
    <property type="match status" value="1"/>
</dbReference>
<protein>
    <recommendedName>
        <fullName evidence="2">Integrase catalytic domain-containing protein</fullName>
    </recommendedName>
</protein>
<sequence length="1723" mass="195733">MKSKLTIFSNYLKLLNSSDKPGNLQLVDLESRLQKFESLYAKYDALQCNIEELSEDQDAECREREQFEDKYYKLVAEARVLLGVRIRQQRDLQGGAVASDKDEQASSFKSNCVRLPKIELPVFSGHYQHWLEFRDTFISLIHSRTDIDNINKLHYLRASLKGSASLVIDNLDVRADNYESAWKLVCDRFDNKRLLVNNHVQALFNVEHLQTESCSGIRHLIDLTNKNLRALSTLGQPTQHWDTLIIHMMAEKLDPLTHRQWEEHRNTLTNFPSLETFIQFLSNRADLLETLQENKNNNNNTNKIESSKANSYLQTTKHKQNTYNNNKKEIKSNNNNFKKSYQCTMCKQNHFLFNCESFRALPIETRIQKASDAKVCLNCLRPGHVENKCSLVPCKYCKKLHNTLLHLHESTPTPGPSVPINNFANSTDFNKQITTPPHVLLSTAMVKVLDSKGAVHQARVLLDNGSTANFVTKALCGKLGLSQRSASATVTGINNNTSYSTQSCSLTIMSIHDDSFKLTLDCHILPQITKSLPSSFINIDHINLPLGIHLADPSFNIPSAIDILVGADVFWSVLRHNSIDLGKNQPKLYETKLGWLVSGYVSRHKAQQSSPICHFIHQQPDPDLTRFWELDSVSIKHSLSSEERSCEQHFLENTSRKDDGRFIVKMPLKKDPSVLGDSYYKAKVRLLSLEKKFAREPEFKAKYVDFLNEYESLGHMTLNKEPSHNPFQNLNYFLPHHGVIREESLTTKLRTVFDASASTSTGVSLNDIQMTGPTVQEDLTSILFRFRQHKYVVTGDIEKMYRAIELHPSQRSLQQILFRTDPSKPIQTYTLNTLTYGTSSAPYLATKCLVSLAHTAQDSDVKTSIERDFYVDDYLGGGTTKEKTIQTCKGVISTLKSAQFNLRKFKSNDNTILTEISQSTTQNNDNKLEFADFNKNISSKTLGLHWNCNKDTLSYSINIETCKKLTKRHILSVISQIFDPLGLVSPCIIEAKIIIQRLWVDKYDWDDDVSSEIKELWFSFSATLPFLNNLKIPRWILSDSSDHYEIHVFSDASERAYGACLYVRSVSHSGFVTVHLLTSKSKVAPIKPTTMPRLELCGALLATRLCSKVLSALTVPIDSCTFWCDSTIVLGWLKTPPLQLKNFVRNRVNEIQESTNGYSWRYVPSKDNPADHVSRGLKADSICFSSLWWTGPSFLLKDETDWPKNPNNKYDEKHDLPELVACSITLDNESNSDPISNLINNKSKFTYLQRSIAYLQRFINNCKNKNNKLNGHLSVQELKQSLNLIIHKAQLEMFPSEYAILKSGKALPNKNRLISLSPFLDENGIIRVGGRIQNSPYSFDTKHPILLCSKHHLTKIIFDNFHLKLIHAGPQLLLANIRQTYWPLGGRNLAKATVHKCVRCCRFKADTIQPIMGQLPASRTQLEYPFLHCCVDYAGPVLIADRSGRGCRLIKSYLAIFICSSIKACHLELVTALSSEAYLAALNRFISRRGKPQSITSDNGTNFVGTFNELSRFLVQSDLESRVAQEGIEFKFVPPHSPHFNGLAEAAVKSTKHHLRRLLQTTNFTFEEMATCLAQIEAVLNSRPLTPLSSDPNDLTALTPAHFLIGRPLSFVPHPQIPEDTNINRLQRFRRIELIKQHFWRRFSLEYVALLQQKVKWRSSKAEPKIGSLVLVKDRALPPLLWSMGRVMQLYPGTDNVSRVAELKTKGGTIRRALINLCPLPDV</sequence>
<organism evidence="3 4">
    <name type="scientific">Loxostege sticticalis</name>
    <name type="common">Beet webworm moth</name>
    <dbReference type="NCBI Taxonomy" id="481309"/>
    <lineage>
        <taxon>Eukaryota</taxon>
        <taxon>Metazoa</taxon>
        <taxon>Ecdysozoa</taxon>
        <taxon>Arthropoda</taxon>
        <taxon>Hexapoda</taxon>
        <taxon>Insecta</taxon>
        <taxon>Pterygota</taxon>
        <taxon>Neoptera</taxon>
        <taxon>Endopterygota</taxon>
        <taxon>Lepidoptera</taxon>
        <taxon>Glossata</taxon>
        <taxon>Ditrysia</taxon>
        <taxon>Pyraloidea</taxon>
        <taxon>Crambidae</taxon>
        <taxon>Pyraustinae</taxon>
        <taxon>Loxostege</taxon>
    </lineage>
</organism>
<dbReference type="SUPFAM" id="SSF56672">
    <property type="entry name" value="DNA/RNA polymerases"/>
    <property type="match status" value="1"/>
</dbReference>
<dbReference type="Pfam" id="PF05380">
    <property type="entry name" value="Peptidase_A17"/>
    <property type="match status" value="1"/>
</dbReference>
<dbReference type="InterPro" id="IPR021109">
    <property type="entry name" value="Peptidase_aspartic_dom_sf"/>
</dbReference>
<dbReference type="InterPro" id="IPR040676">
    <property type="entry name" value="DUF5641"/>
</dbReference>
<dbReference type="GO" id="GO:0071897">
    <property type="term" value="P:DNA biosynthetic process"/>
    <property type="evidence" value="ECO:0007669"/>
    <property type="project" value="UniProtKB-ARBA"/>
</dbReference>